<sequence length="495" mass="54232">MASSPEITAILSTVSEGRTKDLRYRQRQLLSLHSWIDTHATEIAGALAADDGRSPLEAEFVLSAVLNELRHHYESLDLKKELAVEYSIKKGKENPDRRVAEDLVYLVPARSSLVFSVLVVLCASIAAGCCFIVEATPDVLRRLFSESLDRRAFITVSNRPIESVLRSCLVVDQANSSSSDAGGRILTCDSQRRAVAIVDRSADLDLAAKEIAASRYFVGGEGDYAPDLVLVNEFARAEFLEAWSKHCTALSHARSAMDGSCSSDGALHPTLDVGKSFVTIPRSRTQDPCLMGRKQHSEMKGEGLRLDEISTRQDLNFDEARRADTVTLLAYTSLDDAIDSLATVQQNALPALYVFADLAPAKYLSHFIKTHVSFVNHIPANLLIGPVAPSGYPVSTESRYRREMFESPSPQFVNVAANELGVADAVEVETRTYKRWHEAARSPLKPTGQPREGDVNFFVQGLRAAIVVYVLPVALIGIFGAGFMGKKALSYLKAR</sequence>
<dbReference type="GeneID" id="28736452"/>
<dbReference type="OrthoDB" id="5596991at2759"/>
<dbReference type="PANTHER" id="PTHR43111">
    <property type="entry name" value="ALDEHYDE DEHYDROGENASE B-RELATED"/>
    <property type="match status" value="1"/>
</dbReference>
<dbReference type="Gene3D" id="3.40.605.10">
    <property type="entry name" value="Aldehyde Dehydrogenase, Chain A, domain 1"/>
    <property type="match status" value="1"/>
</dbReference>
<dbReference type="RefSeq" id="XP_017996563.1">
    <property type="nucleotide sequence ID" value="XM_018144572.1"/>
</dbReference>
<dbReference type="VEuPathDB" id="FungiDB:AB675_4433"/>
<comment type="caution">
    <text evidence="2">The sequence shown here is derived from an EMBL/GenBank/DDBJ whole genome shotgun (WGS) entry which is preliminary data.</text>
</comment>
<feature type="transmembrane region" description="Helical" evidence="1">
    <location>
        <begin position="113"/>
        <end position="133"/>
    </location>
</feature>
<keyword evidence="1" id="KW-0472">Membrane</keyword>
<evidence type="ECO:0000313" key="3">
    <source>
        <dbReference type="Proteomes" id="UP000038010"/>
    </source>
</evidence>
<evidence type="ECO:0000313" key="2">
    <source>
        <dbReference type="EMBL" id="KPI36600.1"/>
    </source>
</evidence>
<keyword evidence="3" id="KW-1185">Reference proteome</keyword>
<dbReference type="Gene3D" id="3.40.309.10">
    <property type="entry name" value="Aldehyde Dehydrogenase, Chain A, domain 2"/>
    <property type="match status" value="1"/>
</dbReference>
<keyword evidence="1" id="KW-0812">Transmembrane</keyword>
<keyword evidence="1" id="KW-1133">Transmembrane helix</keyword>
<feature type="transmembrane region" description="Helical" evidence="1">
    <location>
        <begin position="466"/>
        <end position="485"/>
    </location>
</feature>
<organism evidence="2 3">
    <name type="scientific">Cyphellophora attinorum</name>
    <dbReference type="NCBI Taxonomy" id="1664694"/>
    <lineage>
        <taxon>Eukaryota</taxon>
        <taxon>Fungi</taxon>
        <taxon>Dikarya</taxon>
        <taxon>Ascomycota</taxon>
        <taxon>Pezizomycotina</taxon>
        <taxon>Eurotiomycetes</taxon>
        <taxon>Chaetothyriomycetidae</taxon>
        <taxon>Chaetothyriales</taxon>
        <taxon>Cyphellophoraceae</taxon>
        <taxon>Cyphellophora</taxon>
    </lineage>
</organism>
<dbReference type="STRING" id="1664694.A0A0N1HJG6"/>
<dbReference type="InterPro" id="IPR016162">
    <property type="entry name" value="Ald_DH_N"/>
</dbReference>
<dbReference type="Proteomes" id="UP000038010">
    <property type="component" value="Unassembled WGS sequence"/>
</dbReference>
<evidence type="ECO:0000256" key="1">
    <source>
        <dbReference type="SAM" id="Phobius"/>
    </source>
</evidence>
<dbReference type="InterPro" id="IPR016161">
    <property type="entry name" value="Ald_DH/histidinol_DH"/>
</dbReference>
<evidence type="ECO:0008006" key="4">
    <source>
        <dbReference type="Google" id="ProtNLM"/>
    </source>
</evidence>
<accession>A0A0N1HJG6</accession>
<gene>
    <name evidence="2" type="ORF">AB675_4433</name>
</gene>
<name>A0A0N1HJG6_9EURO</name>
<dbReference type="EMBL" id="LFJN01000030">
    <property type="protein sequence ID" value="KPI36600.1"/>
    <property type="molecule type" value="Genomic_DNA"/>
</dbReference>
<proteinExistence type="predicted"/>
<reference evidence="2 3" key="1">
    <citation type="submission" date="2015-06" db="EMBL/GenBank/DDBJ databases">
        <title>Draft genome of the ant-associated black yeast Phialophora attae CBS 131958.</title>
        <authorList>
            <person name="Moreno L.F."/>
            <person name="Stielow B.J."/>
            <person name="de Hoog S."/>
            <person name="Vicente V.A."/>
            <person name="Weiss V.A."/>
            <person name="de Vries M."/>
            <person name="Cruz L.M."/>
            <person name="Souza E.M."/>
        </authorList>
    </citation>
    <scope>NUCLEOTIDE SEQUENCE [LARGE SCALE GENOMIC DNA]</scope>
    <source>
        <strain evidence="2 3">CBS 131958</strain>
    </source>
</reference>
<dbReference type="PANTHER" id="PTHR43111:SF1">
    <property type="entry name" value="ALDEHYDE DEHYDROGENASE B-RELATED"/>
    <property type="match status" value="1"/>
</dbReference>
<protein>
    <recommendedName>
        <fullName evidence="4">Aldehyde dehydrogenase domain-containing protein</fullName>
    </recommendedName>
</protein>
<dbReference type="AlphaFoldDB" id="A0A0N1HJG6"/>
<dbReference type="InterPro" id="IPR016163">
    <property type="entry name" value="Ald_DH_C"/>
</dbReference>
<dbReference type="SUPFAM" id="SSF53720">
    <property type="entry name" value="ALDH-like"/>
    <property type="match status" value="1"/>
</dbReference>
<dbReference type="GO" id="GO:0016620">
    <property type="term" value="F:oxidoreductase activity, acting on the aldehyde or oxo group of donors, NAD or NADP as acceptor"/>
    <property type="evidence" value="ECO:0007669"/>
    <property type="project" value="InterPro"/>
</dbReference>